<dbReference type="PANTHER" id="PTHR19328">
    <property type="entry name" value="HEDGEHOG-INTERACTING PROTEIN"/>
    <property type="match status" value="1"/>
</dbReference>
<organism evidence="3 4">
    <name type="scientific">Pararhizobium mangrovi</name>
    <dbReference type="NCBI Taxonomy" id="2590452"/>
    <lineage>
        <taxon>Bacteria</taxon>
        <taxon>Pseudomonadati</taxon>
        <taxon>Pseudomonadota</taxon>
        <taxon>Alphaproteobacteria</taxon>
        <taxon>Hyphomicrobiales</taxon>
        <taxon>Rhizobiaceae</taxon>
        <taxon>Rhizobium/Agrobacterium group</taxon>
        <taxon>Pararhizobium</taxon>
    </lineage>
</organism>
<evidence type="ECO:0000256" key="1">
    <source>
        <dbReference type="SAM" id="SignalP"/>
    </source>
</evidence>
<dbReference type="AlphaFoldDB" id="A0A506TYX8"/>
<dbReference type="RefSeq" id="WP_141168070.1">
    <property type="nucleotide sequence ID" value="NZ_VHLH01000035.1"/>
</dbReference>
<gene>
    <name evidence="3" type="ORF">FJU11_15915</name>
</gene>
<dbReference type="EMBL" id="VHLH01000035">
    <property type="protein sequence ID" value="TPW26191.1"/>
    <property type="molecule type" value="Genomic_DNA"/>
</dbReference>
<feature type="domain" description="Pyrroloquinoline quinone-dependent pyranose dehydrogenase beta-propeller" evidence="2">
    <location>
        <begin position="84"/>
        <end position="293"/>
    </location>
</feature>
<sequence>MRGVTRLFKPALAVSVLAGVLAGGHMAAGAQEVVTGSKAYGSWEQNEPGRKLLIRPSDLPAPGASSVSSNSPGIVARPKNAAPKAMAGFSVHEFASGLQAPRVIEIAPNSDVFVSDSSAGTVDVFRMGDDGSVAERSVFASGLTRPYGIAFYPARNPKYVYVANTDSVVRYPYSTGAMKAGGKAQTIVKRLPTGYHWTRDIAFSKDGRTLYVSVGSGSNVARGMGDRPPRGFADQAPTGATWGDERWRADVLAFDPDGGNRRIFATGLRNCSGLAIQPDTGDPWCVVNERDMLGDDLPPDYATRVEKGAFYGWPWYYIGDHPDPRWSDAPRPDLAERVRVPDVLIQPHSAPLGIGFYSGTAFPAAFRGDAFVALHGSWNRNHPTGYKVVRLLFKDGRPTGVYQDFLTGFILDDQRVWGRPVDVTMAKDGSLLVSEDASGTIWRVSATGE</sequence>
<name>A0A506TYX8_9HYPH</name>
<keyword evidence="4" id="KW-1185">Reference proteome</keyword>
<feature type="domain" description="Pyrroloquinoline quinone-dependent pyranose dehydrogenase beta-propeller" evidence="2">
    <location>
        <begin position="337"/>
        <end position="445"/>
    </location>
</feature>
<dbReference type="SUPFAM" id="SSF50952">
    <property type="entry name" value="Soluble quinoprotein glucose dehydrogenase"/>
    <property type="match status" value="1"/>
</dbReference>
<dbReference type="PANTHER" id="PTHR19328:SF53">
    <property type="entry name" value="MEMBRANE PROTEIN"/>
    <property type="match status" value="1"/>
</dbReference>
<dbReference type="Gene3D" id="2.120.10.30">
    <property type="entry name" value="TolB, C-terminal domain"/>
    <property type="match status" value="1"/>
</dbReference>
<reference evidence="3 4" key="1">
    <citation type="submission" date="2019-06" db="EMBL/GenBank/DDBJ databases">
        <authorList>
            <person name="Li M."/>
        </authorList>
    </citation>
    <scope>NUCLEOTIDE SEQUENCE [LARGE SCALE GENOMIC DNA]</scope>
    <source>
        <strain evidence="3 4">BGMRC6574</strain>
    </source>
</reference>
<dbReference type="Proteomes" id="UP000320314">
    <property type="component" value="Unassembled WGS sequence"/>
</dbReference>
<evidence type="ECO:0000313" key="3">
    <source>
        <dbReference type="EMBL" id="TPW26191.1"/>
    </source>
</evidence>
<feature type="signal peptide" evidence="1">
    <location>
        <begin position="1"/>
        <end position="27"/>
    </location>
</feature>
<dbReference type="Pfam" id="PF22807">
    <property type="entry name" value="TrAA12"/>
    <property type="match status" value="2"/>
</dbReference>
<protein>
    <submittedName>
        <fullName evidence="3">Sorbosone dehydrogenase family protein</fullName>
    </submittedName>
</protein>
<feature type="chain" id="PRO_5021228987" evidence="1">
    <location>
        <begin position="28"/>
        <end position="449"/>
    </location>
</feature>
<comment type="caution">
    <text evidence="3">The sequence shown here is derived from an EMBL/GenBank/DDBJ whole genome shotgun (WGS) entry which is preliminary data.</text>
</comment>
<proteinExistence type="predicted"/>
<evidence type="ECO:0000259" key="2">
    <source>
        <dbReference type="Pfam" id="PF22807"/>
    </source>
</evidence>
<dbReference type="InterPro" id="IPR011041">
    <property type="entry name" value="Quinoprot_gluc/sorb_DH_b-prop"/>
</dbReference>
<keyword evidence="1" id="KW-0732">Signal</keyword>
<dbReference type="InterPro" id="IPR054539">
    <property type="entry name" value="Beta-prop_PDH"/>
</dbReference>
<evidence type="ECO:0000313" key="4">
    <source>
        <dbReference type="Proteomes" id="UP000320314"/>
    </source>
</evidence>
<dbReference type="OrthoDB" id="9770043at2"/>
<accession>A0A506TYX8</accession>
<dbReference type="InterPro" id="IPR011042">
    <property type="entry name" value="6-blade_b-propeller_TolB-like"/>
</dbReference>